<dbReference type="PANTHER" id="PTHR32071:SF38">
    <property type="entry name" value="PSP OPERON TRANSCRIPTIONAL ACTIVATOR"/>
    <property type="match status" value="1"/>
</dbReference>
<dbReference type="AlphaFoldDB" id="A0A1I6GFC6"/>
<evidence type="ECO:0000313" key="9">
    <source>
        <dbReference type="Proteomes" id="UP000199424"/>
    </source>
</evidence>
<keyword evidence="4" id="KW-0238">DNA-binding</keyword>
<dbReference type="CDD" id="cd00009">
    <property type="entry name" value="AAA"/>
    <property type="match status" value="1"/>
</dbReference>
<protein>
    <submittedName>
        <fullName evidence="8">Psp operon transcriptional activator</fullName>
    </submittedName>
</protein>
<keyword evidence="3" id="KW-0805">Transcription regulation</keyword>
<dbReference type="PANTHER" id="PTHR32071">
    <property type="entry name" value="TRANSCRIPTIONAL REGULATORY PROTEIN"/>
    <property type="match status" value="1"/>
</dbReference>
<accession>A0A1I6GFC6</accession>
<keyword evidence="1" id="KW-0547">Nucleotide-binding</keyword>
<dbReference type="RefSeq" id="WP_092855149.1">
    <property type="nucleotide sequence ID" value="NZ_FOYU01000001.1"/>
</dbReference>
<keyword evidence="2" id="KW-0067">ATP-binding</keyword>
<dbReference type="GO" id="GO:0005524">
    <property type="term" value="F:ATP binding"/>
    <property type="evidence" value="ECO:0007669"/>
    <property type="project" value="UniProtKB-KW"/>
</dbReference>
<feature type="domain" description="Sigma-54 factor interaction" evidence="7">
    <location>
        <begin position="10"/>
        <end position="240"/>
    </location>
</feature>
<evidence type="ECO:0000256" key="4">
    <source>
        <dbReference type="ARBA" id="ARBA00023125"/>
    </source>
</evidence>
<dbReference type="InterPro" id="IPR009057">
    <property type="entry name" value="Homeodomain-like_sf"/>
</dbReference>
<dbReference type="InterPro" id="IPR025944">
    <property type="entry name" value="Sigma_54_int_dom_CS"/>
</dbReference>
<organism evidence="8 9">
    <name type="scientific">Pseudidiomarina maritima</name>
    <dbReference type="NCBI Taxonomy" id="519453"/>
    <lineage>
        <taxon>Bacteria</taxon>
        <taxon>Pseudomonadati</taxon>
        <taxon>Pseudomonadota</taxon>
        <taxon>Gammaproteobacteria</taxon>
        <taxon>Alteromonadales</taxon>
        <taxon>Idiomarinaceae</taxon>
        <taxon>Pseudidiomarina</taxon>
    </lineage>
</organism>
<evidence type="ECO:0000256" key="2">
    <source>
        <dbReference type="ARBA" id="ARBA00022840"/>
    </source>
</evidence>
<feature type="region of interest" description="Disordered" evidence="6">
    <location>
        <begin position="263"/>
        <end position="282"/>
    </location>
</feature>
<dbReference type="GO" id="GO:0006355">
    <property type="term" value="P:regulation of DNA-templated transcription"/>
    <property type="evidence" value="ECO:0007669"/>
    <property type="project" value="InterPro"/>
</dbReference>
<dbReference type="InterPro" id="IPR003593">
    <property type="entry name" value="AAA+_ATPase"/>
</dbReference>
<dbReference type="InterPro" id="IPR058031">
    <property type="entry name" value="AAA_lid_NorR"/>
</dbReference>
<dbReference type="InterPro" id="IPR014317">
    <property type="entry name" value="Transcription_activator_PspF"/>
</dbReference>
<dbReference type="PRINTS" id="PR01590">
    <property type="entry name" value="HTHFIS"/>
</dbReference>
<dbReference type="InterPro" id="IPR002197">
    <property type="entry name" value="HTH_Fis"/>
</dbReference>
<dbReference type="PROSITE" id="PS00676">
    <property type="entry name" value="SIGMA54_INTERACT_2"/>
    <property type="match status" value="1"/>
</dbReference>
<dbReference type="Pfam" id="PF25601">
    <property type="entry name" value="AAA_lid_14"/>
    <property type="match status" value="1"/>
</dbReference>
<evidence type="ECO:0000259" key="7">
    <source>
        <dbReference type="PROSITE" id="PS50045"/>
    </source>
</evidence>
<evidence type="ECO:0000256" key="6">
    <source>
        <dbReference type="SAM" id="MobiDB-lite"/>
    </source>
</evidence>
<gene>
    <name evidence="8" type="ORF">SAMN04488070_0614</name>
</gene>
<proteinExistence type="predicted"/>
<dbReference type="InterPro" id="IPR025943">
    <property type="entry name" value="Sigma_54_int_dom_ATP-bd_2"/>
</dbReference>
<dbReference type="GO" id="GO:0043565">
    <property type="term" value="F:sequence-specific DNA binding"/>
    <property type="evidence" value="ECO:0007669"/>
    <property type="project" value="InterPro"/>
</dbReference>
<dbReference type="SMART" id="SM00382">
    <property type="entry name" value="AAA"/>
    <property type="match status" value="1"/>
</dbReference>
<dbReference type="SUPFAM" id="SSF46689">
    <property type="entry name" value="Homeodomain-like"/>
    <property type="match status" value="1"/>
</dbReference>
<dbReference type="Gene3D" id="3.40.50.300">
    <property type="entry name" value="P-loop containing nucleotide triphosphate hydrolases"/>
    <property type="match status" value="1"/>
</dbReference>
<dbReference type="InterPro" id="IPR027417">
    <property type="entry name" value="P-loop_NTPase"/>
</dbReference>
<dbReference type="InterPro" id="IPR002078">
    <property type="entry name" value="Sigma_54_int"/>
</dbReference>
<dbReference type="FunFam" id="3.40.50.300:FF:000006">
    <property type="entry name" value="DNA-binding transcriptional regulator NtrC"/>
    <property type="match status" value="1"/>
</dbReference>
<sequence>MSRFREADNLIGQANSFLAVLEQVSQIAPLNKPVLIIGERGTGKELIAARLHFLSKRWEQNYIKLNCAALSESLLESELFGHEAGAFTGAQKRHEGRFERADGGSLFLDELANTSALVQEKILRVIEYGEFERVGGTKTVRVDTRLIAATNEDLPSLADSGKFRADLLDRLAFDVITLPPLRERREDILVLAEHFAIQMARELDYELFSGFTEQARKTLLDYPWPGNVRELKNVVERSVYRIGNGHVPVNDIVIDPFHSPYRPASAPHRDATPQTETKVTKAEPDTRVPAPVAIANNGSEAVGVCVDFDNGGIDFKEITAEFEIEVIQRALQHAQFNQKKTADLLGLTYHQLRGYLKKYALLEGQG</sequence>
<dbReference type="Gene3D" id="1.10.10.60">
    <property type="entry name" value="Homeodomain-like"/>
    <property type="match status" value="1"/>
</dbReference>
<dbReference type="NCBIfam" id="TIGR02974">
    <property type="entry name" value="phageshock_pspF"/>
    <property type="match status" value="1"/>
</dbReference>
<dbReference type="Gene3D" id="1.10.8.60">
    <property type="match status" value="1"/>
</dbReference>
<dbReference type="PROSITE" id="PS50045">
    <property type="entry name" value="SIGMA54_INTERACT_4"/>
    <property type="match status" value="1"/>
</dbReference>
<dbReference type="EMBL" id="FOYU01000001">
    <property type="protein sequence ID" value="SFR40858.1"/>
    <property type="molecule type" value="Genomic_DNA"/>
</dbReference>
<evidence type="ECO:0000313" key="8">
    <source>
        <dbReference type="EMBL" id="SFR40858.1"/>
    </source>
</evidence>
<dbReference type="SUPFAM" id="SSF52540">
    <property type="entry name" value="P-loop containing nucleoside triphosphate hydrolases"/>
    <property type="match status" value="1"/>
</dbReference>
<name>A0A1I6GFC6_9GAMM</name>
<keyword evidence="9" id="KW-1185">Reference proteome</keyword>
<dbReference type="Pfam" id="PF00158">
    <property type="entry name" value="Sigma54_activat"/>
    <property type="match status" value="1"/>
</dbReference>
<keyword evidence="5" id="KW-0804">Transcription</keyword>
<dbReference type="PROSITE" id="PS00688">
    <property type="entry name" value="SIGMA54_INTERACT_3"/>
    <property type="match status" value="1"/>
</dbReference>
<evidence type="ECO:0000256" key="1">
    <source>
        <dbReference type="ARBA" id="ARBA00022741"/>
    </source>
</evidence>
<evidence type="ECO:0000256" key="5">
    <source>
        <dbReference type="ARBA" id="ARBA00023163"/>
    </source>
</evidence>
<evidence type="ECO:0000256" key="3">
    <source>
        <dbReference type="ARBA" id="ARBA00023015"/>
    </source>
</evidence>
<reference evidence="9" key="1">
    <citation type="submission" date="2016-10" db="EMBL/GenBank/DDBJ databases">
        <authorList>
            <person name="Varghese N."/>
            <person name="Submissions S."/>
        </authorList>
    </citation>
    <scope>NUCLEOTIDE SEQUENCE [LARGE SCALE GENOMIC DNA]</scope>
    <source>
        <strain evidence="9">CGMCC 1.7285</strain>
    </source>
</reference>
<dbReference type="Pfam" id="PF02954">
    <property type="entry name" value="HTH_8"/>
    <property type="match status" value="1"/>
</dbReference>
<dbReference type="Proteomes" id="UP000199424">
    <property type="component" value="Unassembled WGS sequence"/>
</dbReference>